<keyword evidence="2" id="KW-0614">Plasmid</keyword>
<dbReference type="SUPFAM" id="SSF51735">
    <property type="entry name" value="NAD(P)-binding Rossmann-fold domains"/>
    <property type="match status" value="1"/>
</dbReference>
<dbReference type="KEGG" id="lcae:K3721_21695"/>
<geneLocation type="plasmid" evidence="2 3">
    <name>unnamed6</name>
</geneLocation>
<feature type="domain" description="NAD-dependent epimerase/dehydratase" evidence="1">
    <location>
        <begin position="6"/>
        <end position="166"/>
    </location>
</feature>
<accession>A0A9Q9HP60</accession>
<dbReference type="EMBL" id="CP081076">
    <property type="protein sequence ID" value="UWQ56479.1"/>
    <property type="molecule type" value="Genomic_DNA"/>
</dbReference>
<dbReference type="AlphaFoldDB" id="A0A9Q9HP60"/>
<evidence type="ECO:0000313" key="3">
    <source>
        <dbReference type="Proteomes" id="UP001058713"/>
    </source>
</evidence>
<evidence type="ECO:0000259" key="1">
    <source>
        <dbReference type="Pfam" id="PF01370"/>
    </source>
</evidence>
<dbReference type="Proteomes" id="UP001058713">
    <property type="component" value="Plasmid unnamed6"/>
</dbReference>
<proteinExistence type="predicted"/>
<evidence type="ECO:0000313" key="2">
    <source>
        <dbReference type="EMBL" id="UWQ56479.1"/>
    </source>
</evidence>
<protein>
    <submittedName>
        <fullName evidence="2">NAD(P)-dependent oxidoreductase</fullName>
    </submittedName>
</protein>
<dbReference type="InterPro" id="IPR036291">
    <property type="entry name" value="NAD(P)-bd_dom_sf"/>
</dbReference>
<dbReference type="InterPro" id="IPR001509">
    <property type="entry name" value="Epimerase_deHydtase"/>
</dbReference>
<dbReference type="Pfam" id="PF01370">
    <property type="entry name" value="Epimerase"/>
    <property type="match status" value="1"/>
</dbReference>
<dbReference type="RefSeq" id="WP_259973138.1">
    <property type="nucleotide sequence ID" value="NZ_CP081076.1"/>
</dbReference>
<sequence length="286" mass="28780">MANPAVMVLGATGRIGRLLQLCPPQGLHLRLQARRAQAGNSTGDWHIFDPLAEPAALARAAEGAAVLLCLAGPVPGRGGADADMADHVRLGEAAVRAGASAGARVLLASSAAVYGARGGLLAEDAALRPANAYGAAKAEMEARAAALGAELGVPVCSLRIGNIAGLDAALGGWRPGFTLDRFAGGRTPRRSYIGARTLAEVLAALLAAPALPPVLNLAQPGAVEMGALLQAAGRPFALRAAPAAAIPEVALDAARLQALLPAPLAAADPVQMAAEWALLEPDMAER</sequence>
<reference evidence="2" key="1">
    <citation type="submission" date="2021-08" db="EMBL/GenBank/DDBJ databases">
        <authorList>
            <person name="Nwanade C."/>
            <person name="Wang M."/>
            <person name="Masoudi A."/>
            <person name="Yu Z."/>
            <person name="Liu J."/>
        </authorList>
    </citation>
    <scope>NUCLEOTIDE SEQUENCE</scope>
    <source>
        <strain evidence="2">S122</strain>
        <plasmid evidence="2">unnamed6</plasmid>
    </source>
</reference>
<organism evidence="2 3">
    <name type="scientific">Leisingera caerulea</name>
    <name type="common">Phaeobacter caeruleus</name>
    <dbReference type="NCBI Taxonomy" id="506591"/>
    <lineage>
        <taxon>Bacteria</taxon>
        <taxon>Pseudomonadati</taxon>
        <taxon>Pseudomonadota</taxon>
        <taxon>Alphaproteobacteria</taxon>
        <taxon>Rhodobacterales</taxon>
        <taxon>Roseobacteraceae</taxon>
        <taxon>Leisingera</taxon>
    </lineage>
</organism>
<gene>
    <name evidence="2" type="ORF">K3721_21695</name>
</gene>
<dbReference type="Gene3D" id="3.40.50.720">
    <property type="entry name" value="NAD(P)-binding Rossmann-like Domain"/>
    <property type="match status" value="1"/>
</dbReference>
<name>A0A9Q9HP60_LEICA</name>